<dbReference type="Proteomes" id="UP001062632">
    <property type="component" value="Unassembled WGS sequence"/>
</dbReference>
<keyword evidence="1" id="KW-0812">Transmembrane</keyword>
<proteinExistence type="predicted"/>
<accession>A0ABQ0QQD2</accession>
<organism evidence="2 3">
    <name type="scientific">Neokomagataea thailandica NBRC 106555</name>
    <dbReference type="NCBI Taxonomy" id="1223520"/>
    <lineage>
        <taxon>Bacteria</taxon>
        <taxon>Pseudomonadati</taxon>
        <taxon>Pseudomonadota</taxon>
        <taxon>Alphaproteobacteria</taxon>
        <taxon>Acetobacterales</taxon>
        <taxon>Acetobacteraceae</taxon>
        <taxon>Neokomagataea</taxon>
    </lineage>
</organism>
<dbReference type="RefSeq" id="WP_170211016.1">
    <property type="nucleotide sequence ID" value="NZ_BAQC01000030.1"/>
</dbReference>
<keyword evidence="1" id="KW-0472">Membrane</keyword>
<sequence length="57" mass="6319">MMTLPHHWSYIVAAYGLVIGTSLVLGVGAALRLRRSRTRWASIDTRRNPAAQRGRAS</sequence>
<evidence type="ECO:0000313" key="3">
    <source>
        <dbReference type="Proteomes" id="UP001062632"/>
    </source>
</evidence>
<gene>
    <name evidence="2" type="ORF">AA106555_1210</name>
</gene>
<evidence type="ECO:0000256" key="1">
    <source>
        <dbReference type="SAM" id="Phobius"/>
    </source>
</evidence>
<keyword evidence="3" id="KW-1185">Reference proteome</keyword>
<keyword evidence="1" id="KW-1133">Transmembrane helix</keyword>
<feature type="transmembrane region" description="Helical" evidence="1">
    <location>
        <begin position="12"/>
        <end position="31"/>
    </location>
</feature>
<reference evidence="2 3" key="1">
    <citation type="submission" date="2013-04" db="EMBL/GenBank/DDBJ databases">
        <title>The genome sequencing project of 58 acetic acid bacteria.</title>
        <authorList>
            <person name="Okamoto-Kainuma A."/>
            <person name="Ishikawa M."/>
            <person name="Umino S."/>
            <person name="Koizumi Y."/>
            <person name="Shiwa Y."/>
            <person name="Yoshikawa H."/>
            <person name="Matsutani M."/>
            <person name="Matsushita K."/>
        </authorList>
    </citation>
    <scope>NUCLEOTIDE SEQUENCE [LARGE SCALE GENOMIC DNA]</scope>
    <source>
        <strain evidence="2 3">NBRC 106555</strain>
    </source>
</reference>
<evidence type="ECO:0008006" key="4">
    <source>
        <dbReference type="Google" id="ProtNLM"/>
    </source>
</evidence>
<comment type="caution">
    <text evidence="2">The sequence shown here is derived from an EMBL/GenBank/DDBJ whole genome shotgun (WGS) entry which is preliminary data.</text>
</comment>
<name>A0ABQ0QQD2_9PROT</name>
<protein>
    <recommendedName>
        <fullName evidence="4">Heme exporter protein D</fullName>
    </recommendedName>
</protein>
<dbReference type="EMBL" id="BAQC01000030">
    <property type="protein sequence ID" value="GBR53214.1"/>
    <property type="molecule type" value="Genomic_DNA"/>
</dbReference>
<evidence type="ECO:0000313" key="2">
    <source>
        <dbReference type="EMBL" id="GBR53214.1"/>
    </source>
</evidence>